<evidence type="ECO:0000313" key="3">
    <source>
        <dbReference type="EMBL" id="KAL2037974.1"/>
    </source>
</evidence>
<accession>A0ABR3ZXQ2</accession>
<feature type="region of interest" description="Disordered" evidence="1">
    <location>
        <begin position="49"/>
        <end position="98"/>
    </location>
</feature>
<feature type="region of interest" description="Disordered" evidence="1">
    <location>
        <begin position="1"/>
        <end position="35"/>
    </location>
</feature>
<feature type="compositionally biased region" description="Polar residues" evidence="1">
    <location>
        <begin position="49"/>
        <end position="58"/>
    </location>
</feature>
<dbReference type="EMBL" id="JBEFKJ010000035">
    <property type="protein sequence ID" value="KAL2037974.1"/>
    <property type="molecule type" value="Genomic_DNA"/>
</dbReference>
<dbReference type="PANTHER" id="PTHR44086:SF10">
    <property type="entry name" value="THIOSULFATE SULFURTRANSFERASE_RHODANESE-LIKE DOMAIN-CONTAINING PROTEIN 3"/>
    <property type="match status" value="1"/>
</dbReference>
<evidence type="ECO:0000313" key="4">
    <source>
        <dbReference type="Proteomes" id="UP001590950"/>
    </source>
</evidence>
<dbReference type="PROSITE" id="PS50206">
    <property type="entry name" value="RHODANESE_3"/>
    <property type="match status" value="1"/>
</dbReference>
<proteinExistence type="predicted"/>
<dbReference type="Gene3D" id="3.40.250.10">
    <property type="entry name" value="Rhodanese-like domain"/>
    <property type="match status" value="1"/>
</dbReference>
<dbReference type="SMART" id="SM00450">
    <property type="entry name" value="RHOD"/>
    <property type="match status" value="1"/>
</dbReference>
<organism evidence="3 4">
    <name type="scientific">Stereocaulon virgatum</name>
    <dbReference type="NCBI Taxonomy" id="373712"/>
    <lineage>
        <taxon>Eukaryota</taxon>
        <taxon>Fungi</taxon>
        <taxon>Dikarya</taxon>
        <taxon>Ascomycota</taxon>
        <taxon>Pezizomycotina</taxon>
        <taxon>Lecanoromycetes</taxon>
        <taxon>OSLEUM clade</taxon>
        <taxon>Lecanoromycetidae</taxon>
        <taxon>Lecanorales</taxon>
        <taxon>Lecanorineae</taxon>
        <taxon>Stereocaulaceae</taxon>
        <taxon>Stereocaulon</taxon>
    </lineage>
</organism>
<reference evidence="3 4" key="1">
    <citation type="submission" date="2024-09" db="EMBL/GenBank/DDBJ databases">
        <title>Rethinking Asexuality: The Enigmatic Case of Functional Sexual Genes in Lepraria (Stereocaulaceae).</title>
        <authorList>
            <person name="Doellman M."/>
            <person name="Sun Y."/>
            <person name="Barcenas-Pena A."/>
            <person name="Lumbsch H.T."/>
            <person name="Grewe F."/>
        </authorList>
    </citation>
    <scope>NUCLEOTIDE SEQUENCE [LARGE SCALE GENOMIC DNA]</scope>
    <source>
        <strain evidence="3 4">Mercado 3170</strain>
    </source>
</reference>
<feature type="compositionally biased region" description="Basic residues" evidence="1">
    <location>
        <begin position="18"/>
        <end position="35"/>
    </location>
</feature>
<dbReference type="Proteomes" id="UP001590950">
    <property type="component" value="Unassembled WGS sequence"/>
</dbReference>
<name>A0ABR3ZXQ2_9LECA</name>
<evidence type="ECO:0000259" key="2">
    <source>
        <dbReference type="PROSITE" id="PS50206"/>
    </source>
</evidence>
<dbReference type="SUPFAM" id="SSF52821">
    <property type="entry name" value="Rhodanese/Cell cycle control phosphatase"/>
    <property type="match status" value="1"/>
</dbReference>
<feature type="compositionally biased region" description="Acidic residues" evidence="1">
    <location>
        <begin position="211"/>
        <end position="227"/>
    </location>
</feature>
<comment type="caution">
    <text evidence="3">The sequence shown here is derived from an EMBL/GenBank/DDBJ whole genome shotgun (WGS) entry which is preliminary data.</text>
</comment>
<gene>
    <name evidence="3" type="ORF">N7G274_009193</name>
</gene>
<keyword evidence="4" id="KW-1185">Reference proteome</keyword>
<evidence type="ECO:0000256" key="1">
    <source>
        <dbReference type="SAM" id="MobiDB-lite"/>
    </source>
</evidence>
<sequence>MPPHRPLTIITNPLRPSHPLKPHNLHRHLSLHQPRHRRPSLLIPLYHQQTPHSTTSNTPRPPHQRRPHSTTDGPAPDPPPPVPYTVSEIQSLSASPRNPRRRRRLLIIDVREPAELAATGRIPGALNMPLTSNPDAFYLGDVEFLERFGWEKPRPRRVSRPKSESESYAASQSEGEDRVATSARESPFTPEMKAREAGSGLGAGGAGKGIEDEEGQGGEQEIADGDGEQGGVEEVVFYCRAGVRSRAAARMAREWKGIKVGDMTGGWLEWEGKGGEVER</sequence>
<feature type="domain" description="Rhodanese" evidence="2">
    <location>
        <begin position="101"/>
        <end position="279"/>
    </location>
</feature>
<dbReference type="InterPro" id="IPR036873">
    <property type="entry name" value="Rhodanese-like_dom_sf"/>
</dbReference>
<feature type="compositionally biased region" description="Gly residues" evidence="1">
    <location>
        <begin position="199"/>
        <end position="208"/>
    </location>
</feature>
<dbReference type="PANTHER" id="PTHR44086">
    <property type="entry name" value="THIOSULFATE SULFURTRANSFERASE RDL2, MITOCHONDRIAL-RELATED"/>
    <property type="match status" value="1"/>
</dbReference>
<protein>
    <recommendedName>
        <fullName evidence="2">Rhodanese domain-containing protein</fullName>
    </recommendedName>
</protein>
<dbReference type="InterPro" id="IPR001763">
    <property type="entry name" value="Rhodanese-like_dom"/>
</dbReference>
<dbReference type="Pfam" id="PF00581">
    <property type="entry name" value="Rhodanese"/>
    <property type="match status" value="2"/>
</dbReference>
<feature type="region of interest" description="Disordered" evidence="1">
    <location>
        <begin position="154"/>
        <end position="229"/>
    </location>
</feature>